<evidence type="ECO:0000313" key="1">
    <source>
        <dbReference type="EMBL" id="TET44772.1"/>
    </source>
</evidence>
<proteinExistence type="predicted"/>
<dbReference type="GO" id="GO:0016811">
    <property type="term" value="F:hydrolase activity, acting on carbon-nitrogen (but not peptide) bonds, in linear amides"/>
    <property type="evidence" value="ECO:0007669"/>
    <property type="project" value="InterPro"/>
</dbReference>
<reference evidence="1 2" key="1">
    <citation type="submission" date="2019-03" db="EMBL/GenBank/DDBJ databases">
        <title>Metabolic potential of uncultured bacteria and archaea associated with petroleum seepage in deep-sea sediments.</title>
        <authorList>
            <person name="Dong X."/>
            <person name="Hubert C."/>
        </authorList>
    </citation>
    <scope>NUCLEOTIDE SEQUENCE [LARGE SCALE GENOMIC DNA]</scope>
    <source>
        <strain evidence="1">E29_bin78</strain>
    </source>
</reference>
<dbReference type="AlphaFoldDB" id="A0A523UQE3"/>
<dbReference type="Pfam" id="PF03069">
    <property type="entry name" value="FmdA_AmdA"/>
    <property type="match status" value="1"/>
</dbReference>
<gene>
    <name evidence="1" type="ORF">E3J59_04690</name>
</gene>
<dbReference type="PANTHER" id="PTHR31891">
    <property type="entry name" value="FORMAMIDASE C869.04-RELATED"/>
    <property type="match status" value="1"/>
</dbReference>
<dbReference type="Proteomes" id="UP000320679">
    <property type="component" value="Unassembled WGS sequence"/>
</dbReference>
<sequence>MSSARQKGKLHILEPRVYQYTYGPNQPVLRVGSGDSVTASTIDAHGFDHCGNPLTKSQKQKSETTTFQESNPLVGPIWIEEAQPGDLLQIVIKKILLDREYASSSLLPHFGSLTGESRGRDLLFNESLPEARYHWELDLAAQTGTLKLPKSKLEKIQIPLHPFIGSIGVAPRFGRTETALVPGEYGGNMDCVETKEGTILYLPIWVRGAYLSFGDIHAAQGDGEICGVALETTAQVTLKLEVIKNRTAEWPRIENQTHIMVAGSARPLMDAVRIAHLELTKWLVADYGFDKWEALQVLSQVGTMRVGNVVDPNYTIVAKFPKKYLPYYLKTVQELLGHKSGA</sequence>
<name>A0A523UQE3_UNCAE</name>
<dbReference type="SUPFAM" id="SSF141130">
    <property type="entry name" value="Acetamidase/Formamidase-like"/>
    <property type="match status" value="1"/>
</dbReference>
<dbReference type="Gene3D" id="3.10.28.20">
    <property type="entry name" value="Acetamidase/Formamidase-like domains"/>
    <property type="match status" value="1"/>
</dbReference>
<dbReference type="InterPro" id="IPR004304">
    <property type="entry name" value="FmdA_AmdA"/>
</dbReference>
<comment type="caution">
    <text evidence="1">The sequence shown here is derived from an EMBL/GenBank/DDBJ whole genome shotgun (WGS) entry which is preliminary data.</text>
</comment>
<dbReference type="PANTHER" id="PTHR31891:SF1">
    <property type="entry name" value="FORMAMIDASE C869.04-RELATED"/>
    <property type="match status" value="1"/>
</dbReference>
<protein>
    <submittedName>
        <fullName evidence="1">Acetamidase</fullName>
    </submittedName>
</protein>
<accession>A0A523UQE3</accession>
<evidence type="ECO:0000313" key="2">
    <source>
        <dbReference type="Proteomes" id="UP000320679"/>
    </source>
</evidence>
<dbReference type="EMBL" id="SOJK01000198">
    <property type="protein sequence ID" value="TET44772.1"/>
    <property type="molecule type" value="Genomic_DNA"/>
</dbReference>
<dbReference type="Gene3D" id="2.60.120.580">
    <property type="entry name" value="Acetamidase/Formamidase-like domains"/>
    <property type="match status" value="2"/>
</dbReference>
<organism evidence="1 2">
    <name type="scientific">Aerophobetes bacterium</name>
    <dbReference type="NCBI Taxonomy" id="2030807"/>
    <lineage>
        <taxon>Bacteria</taxon>
        <taxon>Candidatus Aerophobota</taxon>
    </lineage>
</organism>